<reference evidence="1" key="1">
    <citation type="submission" date="2022-10" db="EMBL/GenBank/DDBJ databases">
        <title>Adaptive evolution leads to modifications in subtelomeric GC content in a zoonotic Cryptosporidium species.</title>
        <authorList>
            <person name="Li J."/>
            <person name="Feng Y."/>
            <person name="Xiao L."/>
        </authorList>
    </citation>
    <scope>NUCLEOTIDE SEQUENCE</scope>
    <source>
        <strain evidence="1">33844</strain>
    </source>
</reference>
<evidence type="ECO:0000313" key="1">
    <source>
        <dbReference type="EMBL" id="KAJ1604474.1"/>
    </source>
</evidence>
<dbReference type="OrthoDB" id="337694at2759"/>
<name>A0A9D5DJD3_9CRYT</name>
<proteinExistence type="predicted"/>
<sequence>MIDVSKDNRGKVEVRLSITPEEDMISGRGPTEEENELRTDWSTRCCCTSRVKFSDTAPQSSSINEVENSSGAHLIDEIANVVSDYRRESVLNTISEFEKKLLMVGMAGEFNLDGSDSEESGEEDLRLRRHSDFSQRPLAFSVVENRRATAPSNISTTIIDQLAIKVNEDNTEELKPDSNKESIP</sequence>
<gene>
    <name evidence="1" type="ORF">OJ253_3654</name>
</gene>
<dbReference type="AlphaFoldDB" id="A0A9D5DJD3"/>
<dbReference type="EMBL" id="JAPCXC010000141">
    <property type="protein sequence ID" value="KAJ1604474.1"/>
    <property type="molecule type" value="Genomic_DNA"/>
</dbReference>
<dbReference type="Proteomes" id="UP001067231">
    <property type="component" value="Unassembled WGS sequence"/>
</dbReference>
<protein>
    <submittedName>
        <fullName evidence="1">Uncharacterized protein</fullName>
    </submittedName>
</protein>
<organism evidence="1">
    <name type="scientific">Cryptosporidium canis</name>
    <dbReference type="NCBI Taxonomy" id="195482"/>
    <lineage>
        <taxon>Eukaryota</taxon>
        <taxon>Sar</taxon>
        <taxon>Alveolata</taxon>
        <taxon>Apicomplexa</taxon>
        <taxon>Conoidasida</taxon>
        <taxon>Coccidia</taxon>
        <taxon>Eucoccidiorida</taxon>
        <taxon>Eimeriorina</taxon>
        <taxon>Cryptosporidiidae</taxon>
        <taxon>Cryptosporidium</taxon>
    </lineage>
</organism>
<comment type="caution">
    <text evidence="1">The sequence shown here is derived from an EMBL/GenBank/DDBJ whole genome shotgun (WGS) entry which is preliminary data.</text>
</comment>
<accession>A0A9D5DJD3</accession>